<feature type="transmembrane region" description="Helical" evidence="6">
    <location>
        <begin position="240"/>
        <end position="265"/>
    </location>
</feature>
<name>A0A3S5DHS2_KLEPN</name>
<dbReference type="AlphaFoldDB" id="A0A3S5DHS2"/>
<dbReference type="Pfam" id="PF07690">
    <property type="entry name" value="MFS_1"/>
    <property type="match status" value="1"/>
</dbReference>
<keyword evidence="3 6" id="KW-0812">Transmembrane</keyword>
<dbReference type="CDD" id="cd17320">
    <property type="entry name" value="MFS_MdfA_MDR_like"/>
    <property type="match status" value="1"/>
</dbReference>
<dbReference type="NCBIfam" id="NF011932">
    <property type="entry name" value="PRK15403.1"/>
    <property type="match status" value="1"/>
</dbReference>
<feature type="domain" description="Major facilitator superfamily (MFS) profile" evidence="7">
    <location>
        <begin position="38"/>
        <end position="426"/>
    </location>
</feature>
<dbReference type="PANTHER" id="PTHR23502:SF10">
    <property type="entry name" value="MULTIDRUG RESISTANCE PROTEIN MDTM"/>
    <property type="match status" value="1"/>
</dbReference>
<feature type="transmembrane region" description="Helical" evidence="6">
    <location>
        <begin position="277"/>
        <end position="295"/>
    </location>
</feature>
<dbReference type="EMBL" id="LR134162">
    <property type="protein sequence ID" value="VEB04879.1"/>
    <property type="molecule type" value="Genomic_DNA"/>
</dbReference>
<evidence type="ECO:0000259" key="7">
    <source>
        <dbReference type="PROSITE" id="PS50850"/>
    </source>
</evidence>
<dbReference type="PROSITE" id="PS50850">
    <property type="entry name" value="MFS"/>
    <property type="match status" value="1"/>
</dbReference>
<feature type="transmembrane region" description="Helical" evidence="6">
    <location>
        <begin position="36"/>
        <end position="52"/>
    </location>
</feature>
<dbReference type="SUPFAM" id="SSF103473">
    <property type="entry name" value="MFS general substrate transporter"/>
    <property type="match status" value="1"/>
</dbReference>
<evidence type="ECO:0000256" key="6">
    <source>
        <dbReference type="SAM" id="Phobius"/>
    </source>
</evidence>
<evidence type="ECO:0000256" key="1">
    <source>
        <dbReference type="ARBA" id="ARBA00004651"/>
    </source>
</evidence>
<feature type="transmembrane region" description="Helical" evidence="6">
    <location>
        <begin position="307"/>
        <end position="329"/>
    </location>
</feature>
<proteinExistence type="predicted"/>
<keyword evidence="5 6" id="KW-0472">Membrane</keyword>
<keyword evidence="4 6" id="KW-1133">Transmembrane helix</keyword>
<gene>
    <name evidence="8" type="primary">mdtM_1</name>
    <name evidence="8" type="ORF">NCTC13635_04792</name>
</gene>
<keyword evidence="2" id="KW-1003">Cell membrane</keyword>
<comment type="subcellular location">
    <subcellularLocation>
        <location evidence="1">Cell membrane</location>
        <topology evidence="1">Multi-pass membrane protein</topology>
    </subcellularLocation>
</comment>
<dbReference type="Gene3D" id="1.20.1720.10">
    <property type="entry name" value="Multidrug resistance protein D"/>
    <property type="match status" value="1"/>
</dbReference>
<dbReference type="GO" id="GO:0015385">
    <property type="term" value="F:sodium:proton antiporter activity"/>
    <property type="evidence" value="ECO:0007669"/>
    <property type="project" value="TreeGrafter"/>
</dbReference>
<evidence type="ECO:0000256" key="5">
    <source>
        <dbReference type="ARBA" id="ARBA00023136"/>
    </source>
</evidence>
<feature type="transmembrane region" description="Helical" evidence="6">
    <location>
        <begin position="129"/>
        <end position="150"/>
    </location>
</feature>
<evidence type="ECO:0000313" key="9">
    <source>
        <dbReference type="Proteomes" id="UP000282433"/>
    </source>
</evidence>
<organism evidence="8 9">
    <name type="scientific">Klebsiella pneumoniae</name>
    <dbReference type="NCBI Taxonomy" id="573"/>
    <lineage>
        <taxon>Bacteria</taxon>
        <taxon>Pseudomonadati</taxon>
        <taxon>Pseudomonadota</taxon>
        <taxon>Gammaproteobacteria</taxon>
        <taxon>Enterobacterales</taxon>
        <taxon>Enterobacteriaceae</taxon>
        <taxon>Klebsiella/Raoultella group</taxon>
        <taxon>Klebsiella</taxon>
        <taxon>Klebsiella pneumoniae complex</taxon>
    </lineage>
</organism>
<evidence type="ECO:0000256" key="4">
    <source>
        <dbReference type="ARBA" id="ARBA00022989"/>
    </source>
</evidence>
<evidence type="ECO:0000256" key="3">
    <source>
        <dbReference type="ARBA" id="ARBA00022692"/>
    </source>
</evidence>
<evidence type="ECO:0000313" key="8">
    <source>
        <dbReference type="EMBL" id="VEB04879.1"/>
    </source>
</evidence>
<dbReference type="PANTHER" id="PTHR23502">
    <property type="entry name" value="MAJOR FACILITATOR SUPERFAMILY"/>
    <property type="match status" value="1"/>
</dbReference>
<feature type="transmembrane region" description="Helical" evidence="6">
    <location>
        <begin position="335"/>
        <end position="359"/>
    </location>
</feature>
<dbReference type="Proteomes" id="UP000282433">
    <property type="component" value="Chromosome"/>
</dbReference>
<dbReference type="InterPro" id="IPR036259">
    <property type="entry name" value="MFS_trans_sf"/>
</dbReference>
<dbReference type="InterPro" id="IPR005829">
    <property type="entry name" value="Sugar_transporter_CS"/>
</dbReference>
<feature type="transmembrane region" description="Helical" evidence="6">
    <location>
        <begin position="162"/>
        <end position="184"/>
    </location>
</feature>
<sequence length="426" mass="46514">MVSNDTIRTIALINIPQGGRDDAQDFPLAEPTRRRAVLPAALILYDFSAYLTTDLIQPGILHVVRDFNADVALAPASVSLYMAGGMALQWLLGPLSDRIGRRPVLLTGALIFTLACLATLFTTSMTQFLIARFVQGTSICFIATVGYVTVQEAFEEKRSIRLMAVITSVVLVAPIVGPLSGAALMHFIHWKALFGIIAAMGLVAWLGLLLTMPETVRRGDVPFSPLGVLRDFRNVFRNRIFLLGAATLSLSYIPLMSWVAVSPVILMDAGGLTTSEFAWSQVPVFSAVIIANLSVARWVKDPTRPRFVLSAVPVQMLGLAILIVGNLVWPHVWLWSVLGTCFYAFGIGLIFPTLFRFTLFSNDLPKGTVSASLNIVILSVSALSIEGARWLWFHGGRLPSTCWRWPPGLSPPAAWPDCYATSADKR</sequence>
<protein>
    <submittedName>
        <fullName evidence="8">Major facilitator superfamily protein</fullName>
    </submittedName>
</protein>
<dbReference type="GO" id="GO:0005886">
    <property type="term" value="C:plasma membrane"/>
    <property type="evidence" value="ECO:0007669"/>
    <property type="project" value="UniProtKB-SubCell"/>
</dbReference>
<dbReference type="PROSITE" id="PS00216">
    <property type="entry name" value="SUGAR_TRANSPORT_1"/>
    <property type="match status" value="1"/>
</dbReference>
<dbReference type="GO" id="GO:1990961">
    <property type="term" value="P:xenobiotic detoxification by transmembrane export across the plasma membrane"/>
    <property type="evidence" value="ECO:0007669"/>
    <property type="project" value="TreeGrafter"/>
</dbReference>
<dbReference type="InterPro" id="IPR020846">
    <property type="entry name" value="MFS_dom"/>
</dbReference>
<feature type="transmembrane region" description="Helical" evidence="6">
    <location>
        <begin position="190"/>
        <end position="210"/>
    </location>
</feature>
<accession>A0A3S5DHS2</accession>
<reference evidence="8 9" key="1">
    <citation type="submission" date="2018-12" db="EMBL/GenBank/DDBJ databases">
        <authorList>
            <consortium name="Pathogen Informatics"/>
        </authorList>
    </citation>
    <scope>NUCLEOTIDE SEQUENCE [LARGE SCALE GENOMIC DNA]</scope>
    <source>
        <strain evidence="8 9">NCTC13635</strain>
    </source>
</reference>
<dbReference type="InterPro" id="IPR011701">
    <property type="entry name" value="MFS"/>
</dbReference>
<feature type="transmembrane region" description="Helical" evidence="6">
    <location>
        <begin position="104"/>
        <end position="123"/>
    </location>
</feature>
<evidence type="ECO:0000256" key="2">
    <source>
        <dbReference type="ARBA" id="ARBA00022475"/>
    </source>
</evidence>
<feature type="transmembrane region" description="Helical" evidence="6">
    <location>
        <begin position="72"/>
        <end position="92"/>
    </location>
</feature>